<protein>
    <submittedName>
        <fullName evidence="1">Uncharacterized protein</fullName>
    </submittedName>
</protein>
<evidence type="ECO:0000313" key="2">
    <source>
        <dbReference type="Proteomes" id="UP000030645"/>
    </source>
</evidence>
<dbReference type="EMBL" id="KE344769">
    <property type="protein sequence ID" value="EXB78244.1"/>
    <property type="molecule type" value="Genomic_DNA"/>
</dbReference>
<dbReference type="Proteomes" id="UP000030645">
    <property type="component" value="Unassembled WGS sequence"/>
</dbReference>
<name>W9RI09_9ROSA</name>
<proteinExistence type="predicted"/>
<accession>W9RI09</accession>
<evidence type="ECO:0000313" key="1">
    <source>
        <dbReference type="EMBL" id="EXB78244.1"/>
    </source>
</evidence>
<reference evidence="2" key="1">
    <citation type="submission" date="2013-01" db="EMBL/GenBank/DDBJ databases">
        <title>Draft Genome Sequence of a Mulberry Tree, Morus notabilis C.K. Schneid.</title>
        <authorList>
            <person name="He N."/>
            <person name="Zhao S."/>
        </authorList>
    </citation>
    <scope>NUCLEOTIDE SEQUENCE</scope>
</reference>
<sequence length="197" mass="21999">MSLDSEDRTFCMELLPRELQNLSGSDTVSAVLLDIAPCIFLLGFVLDYDGIMLLFCFVEIPSQLFQKCSLCKEIKNKHYEDRLFRLRLALVVGCNRALYASFLFLIHGQEVTVQKDSTNRSPTEGSAARRGHRPLSIDVEGRSMRDDALISRKVSYTTNLRLALGDVCSAGINYNPLNRPTVNGGGLQGVYRAVMED</sequence>
<dbReference type="AlphaFoldDB" id="W9RI09"/>
<organism evidence="1 2">
    <name type="scientific">Morus notabilis</name>
    <dbReference type="NCBI Taxonomy" id="981085"/>
    <lineage>
        <taxon>Eukaryota</taxon>
        <taxon>Viridiplantae</taxon>
        <taxon>Streptophyta</taxon>
        <taxon>Embryophyta</taxon>
        <taxon>Tracheophyta</taxon>
        <taxon>Spermatophyta</taxon>
        <taxon>Magnoliopsida</taxon>
        <taxon>eudicotyledons</taxon>
        <taxon>Gunneridae</taxon>
        <taxon>Pentapetalae</taxon>
        <taxon>rosids</taxon>
        <taxon>fabids</taxon>
        <taxon>Rosales</taxon>
        <taxon>Moraceae</taxon>
        <taxon>Moreae</taxon>
        <taxon>Morus</taxon>
    </lineage>
</organism>
<keyword evidence="2" id="KW-1185">Reference proteome</keyword>
<gene>
    <name evidence="1" type="ORF">L484_007762</name>
</gene>